<sequence length="157" mass="18355">MRCGVLKAYREPYKTFTDLDMLETSRRSNRRRYRRNPFESSEEDFRYKYRFTKRFGAKIVDILREDLCHDPRGCPLSPELQVVCALRNWARHEIQDDTADLHGVSQPVVSKSCKMVIKICTKKGKCSIQENVSPFFTKGLFINNTETNGTLLQIKNL</sequence>
<evidence type="ECO:0000313" key="1">
    <source>
        <dbReference type="EMBL" id="KAF9424091.1"/>
    </source>
</evidence>
<keyword evidence="2" id="KW-1185">Reference proteome</keyword>
<dbReference type="EMBL" id="JACKWZ010000005">
    <property type="protein sequence ID" value="KAF9424091.1"/>
    <property type="molecule type" value="Genomic_DNA"/>
</dbReference>
<accession>A0A835GU60</accession>
<protein>
    <submittedName>
        <fullName evidence="1">Uncharacterized protein</fullName>
    </submittedName>
</protein>
<comment type="caution">
    <text evidence="1">The sequence shown here is derived from an EMBL/GenBank/DDBJ whole genome shotgun (WGS) entry which is preliminary data.</text>
</comment>
<dbReference type="Proteomes" id="UP000648187">
    <property type="component" value="Unassembled WGS sequence"/>
</dbReference>
<organism evidence="1 2">
    <name type="scientific">Spodoptera exigua</name>
    <name type="common">Beet armyworm</name>
    <name type="synonym">Noctua fulgens</name>
    <dbReference type="NCBI Taxonomy" id="7107"/>
    <lineage>
        <taxon>Eukaryota</taxon>
        <taxon>Metazoa</taxon>
        <taxon>Ecdysozoa</taxon>
        <taxon>Arthropoda</taxon>
        <taxon>Hexapoda</taxon>
        <taxon>Insecta</taxon>
        <taxon>Pterygota</taxon>
        <taxon>Neoptera</taxon>
        <taxon>Endopterygota</taxon>
        <taxon>Lepidoptera</taxon>
        <taxon>Glossata</taxon>
        <taxon>Ditrysia</taxon>
        <taxon>Noctuoidea</taxon>
        <taxon>Noctuidae</taxon>
        <taxon>Amphipyrinae</taxon>
        <taxon>Spodoptera</taxon>
    </lineage>
</organism>
<evidence type="ECO:0000313" key="2">
    <source>
        <dbReference type="Proteomes" id="UP000648187"/>
    </source>
</evidence>
<proteinExistence type="predicted"/>
<gene>
    <name evidence="1" type="ORF">HW555_000800</name>
</gene>
<reference evidence="1" key="1">
    <citation type="submission" date="2020-08" db="EMBL/GenBank/DDBJ databases">
        <title>Spodoptera exigua strain:BAW_Kor-Di-RS1 Genome sequencing and assembly.</title>
        <authorList>
            <person name="Kim J."/>
            <person name="Nam H.Y."/>
            <person name="Kwon M."/>
            <person name="Choi J.H."/>
            <person name="Cho S.R."/>
            <person name="Kim G.-H."/>
        </authorList>
    </citation>
    <scope>NUCLEOTIDE SEQUENCE</scope>
    <source>
        <strain evidence="1">BAW_Kor-Di-RS1</strain>
        <tissue evidence="1">Whole-body</tissue>
    </source>
</reference>
<name>A0A835GU60_SPOEX</name>
<dbReference type="AlphaFoldDB" id="A0A835GU60"/>